<feature type="compositionally biased region" description="Low complexity" evidence="1">
    <location>
        <begin position="710"/>
        <end position="728"/>
    </location>
</feature>
<evidence type="ECO:0000259" key="2">
    <source>
        <dbReference type="Pfam" id="PF05170"/>
    </source>
</evidence>
<feature type="compositionally biased region" description="Low complexity" evidence="1">
    <location>
        <begin position="397"/>
        <end position="417"/>
    </location>
</feature>
<feature type="domain" description="AsmA" evidence="2">
    <location>
        <begin position="345"/>
        <end position="613"/>
    </location>
</feature>
<protein>
    <recommendedName>
        <fullName evidence="2">AsmA domain-containing protein</fullName>
    </recommendedName>
</protein>
<dbReference type="EMBL" id="QFOT01000151">
    <property type="protein sequence ID" value="PZP54143.1"/>
    <property type="molecule type" value="Genomic_DNA"/>
</dbReference>
<evidence type="ECO:0000313" key="4">
    <source>
        <dbReference type="Proteomes" id="UP000249739"/>
    </source>
</evidence>
<dbReference type="InterPro" id="IPR052894">
    <property type="entry name" value="AsmA-related"/>
</dbReference>
<dbReference type="GO" id="GO:0005886">
    <property type="term" value="C:plasma membrane"/>
    <property type="evidence" value="ECO:0007669"/>
    <property type="project" value="TreeGrafter"/>
</dbReference>
<evidence type="ECO:0000313" key="3">
    <source>
        <dbReference type="EMBL" id="PZP54143.1"/>
    </source>
</evidence>
<dbReference type="PANTHER" id="PTHR30441:SF4">
    <property type="entry name" value="PROTEIN ASMA"/>
    <property type="match status" value="1"/>
</dbReference>
<evidence type="ECO:0000256" key="1">
    <source>
        <dbReference type="SAM" id="MobiDB-lite"/>
    </source>
</evidence>
<dbReference type="PANTHER" id="PTHR30441">
    <property type="entry name" value="DUF748 DOMAIN-CONTAINING PROTEIN"/>
    <property type="match status" value="1"/>
</dbReference>
<comment type="caution">
    <text evidence="3">The sequence shown here is derived from an EMBL/GenBank/DDBJ whole genome shotgun (WGS) entry which is preliminary data.</text>
</comment>
<organism evidence="3 4">
    <name type="scientific">Micavibrio aeruginosavorus</name>
    <dbReference type="NCBI Taxonomy" id="349221"/>
    <lineage>
        <taxon>Bacteria</taxon>
        <taxon>Pseudomonadati</taxon>
        <taxon>Bdellovibrionota</taxon>
        <taxon>Bdellovibrionia</taxon>
        <taxon>Bdellovibrionales</taxon>
        <taxon>Pseudobdellovibrionaceae</taxon>
        <taxon>Micavibrio</taxon>
    </lineage>
</organism>
<accession>A0A2W5FGK3</accession>
<reference evidence="3 4" key="1">
    <citation type="submission" date="2017-08" db="EMBL/GenBank/DDBJ databases">
        <title>Infants hospitalized years apart are colonized by the same room-sourced microbial strains.</title>
        <authorList>
            <person name="Brooks B."/>
            <person name="Olm M.R."/>
            <person name="Firek B.A."/>
            <person name="Baker R."/>
            <person name="Thomas B.C."/>
            <person name="Morowitz M.J."/>
            <person name="Banfield J.F."/>
        </authorList>
    </citation>
    <scope>NUCLEOTIDE SEQUENCE [LARGE SCALE GENOMIC DNA]</scope>
    <source>
        <strain evidence="3">S2_006_000_R2_64</strain>
    </source>
</reference>
<sequence>MPEGLDGALNLATAVIYDGNTASLDKLDLEIGDLSYKGSVKVSGLKTSPSPKLSVDLESTSGDISATDALVKILSDLSVKGTGTFINNVVSIEQGVIGFEGQTINLTGNYTLPQQAGGRPKVNATIKAAKIDIDDIQRQMNPSTESAAQKAINDKANQQQSTVKIKGMTLPFDGKVEASVGSLSFGGKTYSNINANITNNGKSLSISNLSLGTVADTTISVKGTISDSEKLSGLDIAANAKTGNVEGLAKAYNYDLKLDRTLGAASVAGTFKGSLDNLAFNATVDALSFAVTGAGTVKSVLENPQIEGLNIRIRHPSLQTAVRNFSPGFEAPGSFNGPLDVSSIVAMNDKKYDLTNVSGSIGSTSIAGKVSADMGGAKPSVKGDLSFGNMAFDSAAPKAGTTSTSSKPSSAPAANASETRWSREAIDTSWMSKFNADLAVKAASITQGLWKLNNASLSFKLNDGSLNISNMSAQLFSGDATISGNMKGGTAKDPLSMNWSAKANNINAQQLLSAIQNKQSDTLSGMIKSFNLDIASSGISPAALVYALSGKGSANGDNIVIKGVDAAKLAETAKGSFKPLERAGSLLNSFKDGQTAFGTFNADFTIASGVVNFSQIKFDGQQALLTSTGNVNLPRWTIDLKNNMTVKNSEVPPFDFVISGPLDNPAQTGGSIIEGFLREKANEKIQKLITDKIGDKLGIPLGSAKATTVAPEATTAPAAAGTEATAPVEKTKEQKKAEQIEQGVKALQGLFGK</sequence>
<dbReference type="AlphaFoldDB" id="A0A2W5FGK3"/>
<feature type="region of interest" description="Disordered" evidence="1">
    <location>
        <begin position="710"/>
        <end position="737"/>
    </location>
</feature>
<gene>
    <name evidence="3" type="ORF">DI586_10285</name>
</gene>
<dbReference type="Proteomes" id="UP000249739">
    <property type="component" value="Unassembled WGS sequence"/>
</dbReference>
<dbReference type="GO" id="GO:0090313">
    <property type="term" value="P:regulation of protein targeting to membrane"/>
    <property type="evidence" value="ECO:0007669"/>
    <property type="project" value="TreeGrafter"/>
</dbReference>
<feature type="region of interest" description="Disordered" evidence="1">
    <location>
        <begin position="397"/>
        <end position="420"/>
    </location>
</feature>
<name>A0A2W5FGK3_9BACT</name>
<proteinExistence type="predicted"/>
<dbReference type="InterPro" id="IPR007844">
    <property type="entry name" value="AsmA"/>
</dbReference>
<dbReference type="Pfam" id="PF05170">
    <property type="entry name" value="AsmA"/>
    <property type="match status" value="1"/>
</dbReference>